<proteinExistence type="predicted"/>
<dbReference type="KEGG" id="ccl:Clocl_4081"/>
<dbReference type="Gene3D" id="3.40.50.170">
    <property type="entry name" value="Formyl transferase, N-terminal domain"/>
    <property type="match status" value="1"/>
</dbReference>
<protein>
    <submittedName>
        <fullName evidence="3">Methionyl-tRNA formyltransferase</fullName>
    </submittedName>
</protein>
<name>G8LT02_ACECE</name>
<keyword evidence="3" id="KW-0808">Transferase</keyword>
<feature type="domain" description="Methionyl-tRNA formyltransferase-like C-terminal" evidence="2">
    <location>
        <begin position="178"/>
        <end position="235"/>
    </location>
</feature>
<feature type="domain" description="Formyl transferase N-terminal" evidence="1">
    <location>
        <begin position="47"/>
        <end position="132"/>
    </location>
</feature>
<dbReference type="GO" id="GO:0016740">
    <property type="term" value="F:transferase activity"/>
    <property type="evidence" value="ECO:0007669"/>
    <property type="project" value="UniProtKB-KW"/>
</dbReference>
<sequence>MGHGGLTEANALNIIIATTKSWNIKNARQFKKNNEGTYNVTIITDKEELTYDKVKAIQPQYILFPHWSWIIPKELYNNFTCVVFHMTDLPYGRGGSPLQNLIERGVRKTKISAIKVDEGLDTGDVYFKKDLDLYGTAEEIFMRASKIIFNDMIPKLLDEKPTPQKQLGEVVEFKRRKPEQSEIKQEFELEKIYDYIRMLDAEGYPKAFIKFGKYKMEFSRASLKNGKIIADVEIIEGDENE</sequence>
<dbReference type="InterPro" id="IPR011034">
    <property type="entry name" value="Formyl_transferase-like_C_sf"/>
</dbReference>
<evidence type="ECO:0000259" key="2">
    <source>
        <dbReference type="Pfam" id="PF21553"/>
    </source>
</evidence>
<accession>G8LT02</accession>
<dbReference type="HOGENOM" id="CLU_105782_0_0_9"/>
<dbReference type="Pfam" id="PF00551">
    <property type="entry name" value="Formyl_trans_N"/>
    <property type="match status" value="1"/>
</dbReference>
<reference evidence="3 4" key="2">
    <citation type="journal article" date="2012" name="Stand. Genomic Sci.">
        <title>Complete Genome Sequence of Clostridium clariflavum DSM 19732.</title>
        <authorList>
            <person name="Izquierdo J.A."/>
            <person name="Goodwin L."/>
            <person name="Davenport K.W."/>
            <person name="Teshima H."/>
            <person name="Bruce D."/>
            <person name="Detter C."/>
            <person name="Tapia R."/>
            <person name="Han S."/>
            <person name="Land M."/>
            <person name="Hauser L."/>
            <person name="Jeffries C.D."/>
            <person name="Han J."/>
            <person name="Pitluck S."/>
            <person name="Nolan M."/>
            <person name="Chen A."/>
            <person name="Huntemann M."/>
            <person name="Mavromatis K."/>
            <person name="Mikhailova N."/>
            <person name="Liolios K."/>
            <person name="Woyke T."/>
            <person name="Lynd L.R."/>
        </authorList>
    </citation>
    <scope>NUCLEOTIDE SEQUENCE [LARGE SCALE GENOMIC DNA]</scope>
    <source>
        <strain evidence="4">DSM 19732 / NBRC 101661 / EBR45</strain>
    </source>
</reference>
<dbReference type="Proteomes" id="UP000005435">
    <property type="component" value="Chromosome"/>
</dbReference>
<dbReference type="InterPro" id="IPR002376">
    <property type="entry name" value="Formyl_transf_N"/>
</dbReference>
<dbReference type="EMBL" id="CP003065">
    <property type="protein sequence ID" value="AEV70515.1"/>
    <property type="molecule type" value="Genomic_DNA"/>
</dbReference>
<evidence type="ECO:0000313" key="3">
    <source>
        <dbReference type="EMBL" id="AEV70515.1"/>
    </source>
</evidence>
<reference evidence="4" key="1">
    <citation type="submission" date="2011-12" db="EMBL/GenBank/DDBJ databases">
        <title>Complete sequence of Clostridium clariflavum DSM 19732.</title>
        <authorList>
            <consortium name="US DOE Joint Genome Institute"/>
            <person name="Lucas S."/>
            <person name="Han J."/>
            <person name="Lapidus A."/>
            <person name="Cheng J.-F."/>
            <person name="Goodwin L."/>
            <person name="Pitluck S."/>
            <person name="Peters L."/>
            <person name="Teshima H."/>
            <person name="Detter J.C."/>
            <person name="Han C."/>
            <person name="Tapia R."/>
            <person name="Land M."/>
            <person name="Hauser L."/>
            <person name="Kyrpides N."/>
            <person name="Ivanova N."/>
            <person name="Pagani I."/>
            <person name="Kitzmiller T."/>
            <person name="Lynd L."/>
            <person name="Izquierdo J."/>
            <person name="Woyke T."/>
        </authorList>
    </citation>
    <scope>NUCLEOTIDE SEQUENCE [LARGE SCALE GENOMIC DNA]</scope>
    <source>
        <strain evidence="4">DSM 19732 / NBRC 101661 / EBR45</strain>
    </source>
</reference>
<dbReference type="Gene3D" id="3.10.25.20">
    <property type="match status" value="1"/>
</dbReference>
<evidence type="ECO:0000313" key="4">
    <source>
        <dbReference type="Proteomes" id="UP000005435"/>
    </source>
</evidence>
<dbReference type="eggNOG" id="COG0223">
    <property type="taxonomic scope" value="Bacteria"/>
</dbReference>
<dbReference type="SUPFAM" id="SSF53328">
    <property type="entry name" value="Formyltransferase"/>
    <property type="match status" value="1"/>
</dbReference>
<organism evidence="3 4">
    <name type="scientific">Acetivibrio clariflavus (strain DSM 19732 / NBRC 101661 / EBR45)</name>
    <name type="common">Clostridium clariflavum</name>
    <dbReference type="NCBI Taxonomy" id="720554"/>
    <lineage>
        <taxon>Bacteria</taxon>
        <taxon>Bacillati</taxon>
        <taxon>Bacillota</taxon>
        <taxon>Clostridia</taxon>
        <taxon>Eubacteriales</taxon>
        <taxon>Oscillospiraceae</taxon>
        <taxon>Acetivibrio</taxon>
    </lineage>
</organism>
<dbReference type="Pfam" id="PF21553">
    <property type="entry name" value="Formyl_trans_C_2"/>
    <property type="match status" value="1"/>
</dbReference>
<dbReference type="InterPro" id="IPR049355">
    <property type="entry name" value="Formyl_trans-like_C"/>
</dbReference>
<dbReference type="SUPFAM" id="SSF50486">
    <property type="entry name" value="FMT C-terminal domain-like"/>
    <property type="match status" value="1"/>
</dbReference>
<dbReference type="InterPro" id="IPR036477">
    <property type="entry name" value="Formyl_transf_N_sf"/>
</dbReference>
<dbReference type="STRING" id="720554.Clocl_4081"/>
<gene>
    <name evidence="3" type="ordered locus">Clocl_4081</name>
</gene>
<dbReference type="AlphaFoldDB" id="G8LT02"/>
<keyword evidence="4" id="KW-1185">Reference proteome</keyword>
<evidence type="ECO:0000259" key="1">
    <source>
        <dbReference type="Pfam" id="PF00551"/>
    </source>
</evidence>
<dbReference type="CDD" id="cd08821">
    <property type="entry name" value="FMT_core_like_1"/>
    <property type="match status" value="1"/>
</dbReference>